<sequence>MSTVSTLPELCLEEIFECLLANKSSLVSSLLVNRHWCKTALRLLWRNPLLVQTKKGLGRQLVILCLPAEHPLRAFPLFQQLETTFPYTTMMKSLDLPLLCETIEDEYIFTETPIIYVVTAILEKLLIDGGTVFFDLNLDFIAASRRLAKSSCENQSFTYNQFKIFNHPEVKNSLAMLRRLTISNLRADKIVPLIAKTSPNITELHIHLYSEYSEFTAFWGGFICTLSSLNFLLPYLQGWRNLSVLSFAYGDVPPTREIREDYFLVELGRNLPPTKIRDLIFDVYFDVMPNSIKQFFDVTRASFQKISFLKTIHFSDEHLNMIALNSCGKLFELDISGANHVTNEGLIKAKKSIPRIYQ</sequence>
<reference evidence="1" key="1">
    <citation type="submission" date="2021-06" db="EMBL/GenBank/DDBJ databases">
        <authorList>
            <person name="Kallberg Y."/>
            <person name="Tangrot J."/>
            <person name="Rosling A."/>
        </authorList>
    </citation>
    <scope>NUCLEOTIDE SEQUENCE</scope>
    <source>
        <strain evidence="1">MT106</strain>
    </source>
</reference>
<dbReference type="EMBL" id="CAJVPL010000905">
    <property type="protein sequence ID" value="CAG8539322.1"/>
    <property type="molecule type" value="Genomic_DNA"/>
</dbReference>
<keyword evidence="2" id="KW-1185">Reference proteome</keyword>
<proteinExistence type="predicted"/>
<dbReference type="InterPro" id="IPR032675">
    <property type="entry name" value="LRR_dom_sf"/>
</dbReference>
<organism evidence="1 2">
    <name type="scientific">Ambispora gerdemannii</name>
    <dbReference type="NCBI Taxonomy" id="144530"/>
    <lineage>
        <taxon>Eukaryota</taxon>
        <taxon>Fungi</taxon>
        <taxon>Fungi incertae sedis</taxon>
        <taxon>Mucoromycota</taxon>
        <taxon>Glomeromycotina</taxon>
        <taxon>Glomeromycetes</taxon>
        <taxon>Archaeosporales</taxon>
        <taxon>Ambisporaceae</taxon>
        <taxon>Ambispora</taxon>
    </lineage>
</organism>
<comment type="caution">
    <text evidence="1">The sequence shown here is derived from an EMBL/GenBank/DDBJ whole genome shotgun (WGS) entry which is preliminary data.</text>
</comment>
<gene>
    <name evidence="1" type="ORF">AGERDE_LOCUS6104</name>
</gene>
<name>A0A9N9ANL5_9GLOM</name>
<evidence type="ECO:0000313" key="2">
    <source>
        <dbReference type="Proteomes" id="UP000789831"/>
    </source>
</evidence>
<dbReference type="Proteomes" id="UP000789831">
    <property type="component" value="Unassembled WGS sequence"/>
</dbReference>
<dbReference type="SUPFAM" id="SSF52047">
    <property type="entry name" value="RNI-like"/>
    <property type="match status" value="1"/>
</dbReference>
<dbReference type="Gene3D" id="3.80.10.10">
    <property type="entry name" value="Ribonuclease Inhibitor"/>
    <property type="match status" value="1"/>
</dbReference>
<evidence type="ECO:0000313" key="1">
    <source>
        <dbReference type="EMBL" id="CAG8539322.1"/>
    </source>
</evidence>
<accession>A0A9N9ANL5</accession>
<dbReference type="AlphaFoldDB" id="A0A9N9ANL5"/>
<dbReference type="OrthoDB" id="2351154at2759"/>
<protein>
    <submittedName>
        <fullName evidence="1">6232_t:CDS:1</fullName>
    </submittedName>
</protein>